<dbReference type="Gramene" id="Bra012736.1">
    <property type="protein sequence ID" value="Bra012736.1-P"/>
    <property type="gene ID" value="Bra012736"/>
</dbReference>
<name>M4D8C6_BRACM</name>
<evidence type="ECO:0000313" key="2">
    <source>
        <dbReference type="Proteomes" id="UP000011750"/>
    </source>
</evidence>
<dbReference type="AlphaFoldDB" id="M4D8C6"/>
<evidence type="ECO:0000313" key="1">
    <source>
        <dbReference type="EnsemblPlants" id="Bra012736.1-P"/>
    </source>
</evidence>
<dbReference type="InParanoid" id="M4D8C6"/>
<sequence>MKPESFIAISIGSPIPVTWQYDSSLRQQTSLLRRQRLVLSRSPLNRALQASLQYKCPLDLTSSSFTLVASVCSNNTDRTMELYGIPSLCC</sequence>
<dbReference type="Proteomes" id="UP000011750">
    <property type="component" value="Chromosome A03"/>
</dbReference>
<proteinExistence type="predicted"/>
<reference evidence="1 2" key="2">
    <citation type="journal article" date="2018" name="Hortic Res">
        <title>Improved Brassica rapa reference genome by single-molecule sequencing and chromosome conformation capture technologies.</title>
        <authorList>
            <person name="Zhang L."/>
            <person name="Cai X."/>
            <person name="Wu J."/>
            <person name="Liu M."/>
            <person name="Grob S."/>
            <person name="Cheng F."/>
            <person name="Liang J."/>
            <person name="Cai C."/>
            <person name="Liu Z."/>
            <person name="Liu B."/>
            <person name="Wang F."/>
            <person name="Li S."/>
            <person name="Liu F."/>
            <person name="Li X."/>
            <person name="Cheng L."/>
            <person name="Yang W."/>
            <person name="Li M.H."/>
            <person name="Grossniklaus U."/>
            <person name="Zheng H."/>
            <person name="Wang X."/>
        </authorList>
    </citation>
    <scope>NUCLEOTIDE SEQUENCE [LARGE SCALE GENOMIC DNA]</scope>
    <source>
        <strain evidence="1 2">cv. Chiifu-401-42</strain>
    </source>
</reference>
<accession>M4D8C6</accession>
<reference evidence="1" key="3">
    <citation type="submission" date="2023-03" db="UniProtKB">
        <authorList>
            <consortium name="EnsemblPlants"/>
        </authorList>
    </citation>
    <scope>IDENTIFICATION</scope>
    <source>
        <strain evidence="1">cv. Chiifu-401-42</strain>
    </source>
</reference>
<reference evidence="1 2" key="1">
    <citation type="journal article" date="2011" name="Nat. Genet.">
        <title>The genome of the mesopolyploid crop species Brassica rapa.</title>
        <authorList>
            <consortium name="Brassica rapa Genome Sequencing Project Consortium"/>
            <person name="Wang X."/>
            <person name="Wang H."/>
            <person name="Wang J."/>
            <person name="Sun R."/>
            <person name="Wu J."/>
            <person name="Liu S."/>
            <person name="Bai Y."/>
            <person name="Mun J.H."/>
            <person name="Bancroft I."/>
            <person name="Cheng F."/>
            <person name="Huang S."/>
            <person name="Li X."/>
            <person name="Hua W."/>
            <person name="Wang J."/>
            <person name="Wang X."/>
            <person name="Freeling M."/>
            <person name="Pires J.C."/>
            <person name="Paterson A.H."/>
            <person name="Chalhoub B."/>
            <person name="Wang B."/>
            <person name="Hayward A."/>
            <person name="Sharpe A.G."/>
            <person name="Park B.S."/>
            <person name="Weisshaar B."/>
            <person name="Liu B."/>
            <person name="Li B."/>
            <person name="Liu B."/>
            <person name="Tong C."/>
            <person name="Song C."/>
            <person name="Duran C."/>
            <person name="Peng C."/>
            <person name="Geng C."/>
            <person name="Koh C."/>
            <person name="Lin C."/>
            <person name="Edwards D."/>
            <person name="Mu D."/>
            <person name="Shen D."/>
            <person name="Soumpourou E."/>
            <person name="Li F."/>
            <person name="Fraser F."/>
            <person name="Conant G."/>
            <person name="Lassalle G."/>
            <person name="King G.J."/>
            <person name="Bonnema G."/>
            <person name="Tang H."/>
            <person name="Wang H."/>
            <person name="Belcram H."/>
            <person name="Zhou H."/>
            <person name="Hirakawa H."/>
            <person name="Abe H."/>
            <person name="Guo H."/>
            <person name="Wang H."/>
            <person name="Jin H."/>
            <person name="Parkin I.A."/>
            <person name="Batley J."/>
            <person name="Kim J.S."/>
            <person name="Just J."/>
            <person name="Li J."/>
            <person name="Xu J."/>
            <person name="Deng J."/>
            <person name="Kim J.A."/>
            <person name="Li J."/>
            <person name="Yu J."/>
            <person name="Meng J."/>
            <person name="Wang J."/>
            <person name="Min J."/>
            <person name="Poulain J."/>
            <person name="Wang J."/>
            <person name="Hatakeyama K."/>
            <person name="Wu K."/>
            <person name="Wang L."/>
            <person name="Fang L."/>
            <person name="Trick M."/>
            <person name="Links M.G."/>
            <person name="Zhao M."/>
            <person name="Jin M."/>
            <person name="Ramchiary N."/>
            <person name="Drou N."/>
            <person name="Berkman P.J."/>
            <person name="Cai Q."/>
            <person name="Huang Q."/>
            <person name="Li R."/>
            <person name="Tabata S."/>
            <person name="Cheng S."/>
            <person name="Zhang S."/>
            <person name="Zhang S."/>
            <person name="Huang S."/>
            <person name="Sato S."/>
            <person name="Sun S."/>
            <person name="Kwon S.J."/>
            <person name="Choi S.R."/>
            <person name="Lee T.H."/>
            <person name="Fan W."/>
            <person name="Zhao X."/>
            <person name="Tan X."/>
            <person name="Xu X."/>
            <person name="Wang Y."/>
            <person name="Qiu Y."/>
            <person name="Yin Y."/>
            <person name="Li Y."/>
            <person name="Du Y."/>
            <person name="Liao Y."/>
            <person name="Lim Y."/>
            <person name="Narusaka Y."/>
            <person name="Wang Y."/>
            <person name="Wang Z."/>
            <person name="Li Z."/>
            <person name="Wang Z."/>
            <person name="Xiong Z."/>
            <person name="Zhang Z."/>
        </authorList>
    </citation>
    <scope>NUCLEOTIDE SEQUENCE [LARGE SCALE GENOMIC DNA]</scope>
    <source>
        <strain evidence="1 2">cv. Chiifu-401-42</strain>
    </source>
</reference>
<organism evidence="1 2">
    <name type="scientific">Brassica campestris</name>
    <name type="common">Field mustard</name>
    <dbReference type="NCBI Taxonomy" id="3711"/>
    <lineage>
        <taxon>Eukaryota</taxon>
        <taxon>Viridiplantae</taxon>
        <taxon>Streptophyta</taxon>
        <taxon>Embryophyta</taxon>
        <taxon>Tracheophyta</taxon>
        <taxon>Spermatophyta</taxon>
        <taxon>Magnoliopsida</taxon>
        <taxon>eudicotyledons</taxon>
        <taxon>Gunneridae</taxon>
        <taxon>Pentapetalae</taxon>
        <taxon>rosids</taxon>
        <taxon>malvids</taxon>
        <taxon>Brassicales</taxon>
        <taxon>Brassicaceae</taxon>
        <taxon>Brassiceae</taxon>
        <taxon>Brassica</taxon>
    </lineage>
</organism>
<protein>
    <submittedName>
        <fullName evidence="1">Uncharacterized protein</fullName>
    </submittedName>
</protein>
<keyword evidence="2" id="KW-1185">Reference proteome</keyword>
<dbReference type="HOGENOM" id="CLU_2443958_0_0_1"/>
<dbReference type="EnsemblPlants" id="Bra012736.1">
    <property type="protein sequence ID" value="Bra012736.1-P"/>
    <property type="gene ID" value="Bra012736"/>
</dbReference>